<keyword evidence="6" id="KW-0137">Centromere</keyword>
<evidence type="ECO:0000256" key="2">
    <source>
        <dbReference type="ARBA" id="ARBA00004584"/>
    </source>
</evidence>
<evidence type="ECO:0000313" key="8">
    <source>
        <dbReference type="EMBL" id="EEE60669.1"/>
    </source>
</evidence>
<dbReference type="Pfam" id="PF09496">
    <property type="entry name" value="CENP-O"/>
    <property type="match status" value="1"/>
</dbReference>
<name>B9FE86_ORYSJ</name>
<comment type="subcellular location">
    <subcellularLocation>
        <location evidence="2">Chromosome</location>
        <location evidence="2">Centromere</location>
    </subcellularLocation>
    <subcellularLocation>
        <location evidence="1">Nucleus</location>
    </subcellularLocation>
</comment>
<feature type="compositionally biased region" description="Pro residues" evidence="7">
    <location>
        <begin position="115"/>
        <end position="124"/>
    </location>
</feature>
<reference evidence="8" key="2">
    <citation type="submission" date="2008-12" db="EMBL/GenBank/DDBJ databases">
        <title>Improved gene annotation of the rice (Oryza sativa) genomes.</title>
        <authorList>
            <person name="Wang J."/>
            <person name="Li R."/>
            <person name="Fan W."/>
            <person name="Huang Q."/>
            <person name="Zhang J."/>
            <person name="Zhou Y."/>
            <person name="Hu Y."/>
            <person name="Zi S."/>
            <person name="Li J."/>
            <person name="Ni P."/>
            <person name="Zheng H."/>
            <person name="Zhang Y."/>
            <person name="Zhao M."/>
            <person name="Hao Q."/>
            <person name="McDermott J."/>
            <person name="Samudrala R."/>
            <person name="Kristiansen K."/>
            <person name="Wong G.K.-S."/>
        </authorList>
    </citation>
    <scope>NUCLEOTIDE SEQUENCE</scope>
</reference>
<evidence type="ECO:0000256" key="7">
    <source>
        <dbReference type="SAM" id="MobiDB-lite"/>
    </source>
</evidence>
<evidence type="ECO:0000256" key="1">
    <source>
        <dbReference type="ARBA" id="ARBA00004123"/>
    </source>
</evidence>
<keyword evidence="5" id="KW-0539">Nucleus</keyword>
<feature type="compositionally biased region" description="Basic residues" evidence="7">
    <location>
        <begin position="1"/>
        <end position="20"/>
    </location>
</feature>
<evidence type="ECO:0000256" key="5">
    <source>
        <dbReference type="ARBA" id="ARBA00023242"/>
    </source>
</evidence>
<dbReference type="PANTHER" id="PTHR14582:SF1">
    <property type="entry name" value="CENTROMERE PROTEIN O"/>
    <property type="match status" value="1"/>
</dbReference>
<sequence length="626" mass="70253">MAKARRGGHRRCRRRRRWPGRVRGLAEGRAGMGPMGRGTGRGAMGGFPAGAFGLWFSMEESSREGRWWPPARADGDGGRKKMRGGLHAIMLERTKIPLLLPSSTSDKGCLAGSPLPRPPHPPPPPLPFLPDNPRFVHLHLRTTSSPPRPSPTDDPVVTLHAIRATDADVGGLRLSCQPAVLATPVLPDGGGAPARRSRWWAWPWRRRGAVVIGGAGDGGGGRDGCEGSRRAGLGWGRWEGAPGREPMGGVPAGAFGLWFSMEESSREGRWWPPARADGDGGRKKMRGGISPLMISLHFEQLRRCQHSVQEMTYIRDEDTRLETTRARLSNVLKRHEDLKERLSRDSDKLIFERLQREFEAARTAQTEEIPIDDEQWNDGLLATIREKVHMEADRKAMANQANVPADPQFQSRTTYRVKNKVIYCLDGARIGIQYETYFAGEPCEIYHCVLESKSFLEKMTVIEHTLPFFLPIREVESEFLSSNAIKFIDHLEEILQSYVDRREQVRLIKELYGNQIGELFHSLSYNLIEFVMEDFECKVTVSIRYSDLLFTLPSQARVLAWPLRSSRGISVTERRASRSASAQLVPFRLPYAEDALKTLSLPEAFAEIVLSLPRALKRILSSQESD</sequence>
<evidence type="ECO:0000256" key="6">
    <source>
        <dbReference type="ARBA" id="ARBA00023328"/>
    </source>
</evidence>
<dbReference type="AlphaFoldDB" id="B9FE86"/>
<proteinExistence type="inferred from homology"/>
<evidence type="ECO:0008006" key="9">
    <source>
        <dbReference type="Google" id="ProtNLM"/>
    </source>
</evidence>
<protein>
    <recommendedName>
        <fullName evidence="9">Centromere protein O</fullName>
    </recommendedName>
</protein>
<dbReference type="CDD" id="cd23836">
    <property type="entry name" value="DRWD-C_CENP-O"/>
    <property type="match status" value="1"/>
</dbReference>
<comment type="similarity">
    <text evidence="3">Belongs to the CENP-O/MCM21 family.</text>
</comment>
<evidence type="ECO:0000256" key="3">
    <source>
        <dbReference type="ARBA" id="ARBA00007321"/>
    </source>
</evidence>
<dbReference type="Proteomes" id="UP000007752">
    <property type="component" value="Chromosome 4"/>
</dbReference>
<accession>B9FE86</accession>
<dbReference type="EMBL" id="CM000141">
    <property type="protein sequence ID" value="EEE60669.1"/>
    <property type="molecule type" value="Genomic_DNA"/>
</dbReference>
<dbReference type="InterPro" id="IPR018464">
    <property type="entry name" value="CENP-O"/>
</dbReference>
<dbReference type="PANTHER" id="PTHR14582">
    <property type="entry name" value="INNER KINETOCHORE SUBUNIT MAL2"/>
    <property type="match status" value="1"/>
</dbReference>
<keyword evidence="4" id="KW-0158">Chromosome</keyword>
<feature type="region of interest" description="Disordered" evidence="7">
    <location>
        <begin position="1"/>
        <end position="21"/>
    </location>
</feature>
<dbReference type="GO" id="GO:0000776">
    <property type="term" value="C:kinetochore"/>
    <property type="evidence" value="ECO:0007669"/>
    <property type="project" value="InterPro"/>
</dbReference>
<dbReference type="CDD" id="cd23835">
    <property type="entry name" value="DRWD-N_CENP-O"/>
    <property type="match status" value="1"/>
</dbReference>
<dbReference type="GO" id="GO:0005634">
    <property type="term" value="C:nucleus"/>
    <property type="evidence" value="ECO:0007669"/>
    <property type="project" value="UniProtKB-SubCell"/>
</dbReference>
<reference evidence="8" key="1">
    <citation type="journal article" date="2005" name="PLoS Biol.">
        <title>The genomes of Oryza sativa: a history of duplications.</title>
        <authorList>
            <person name="Yu J."/>
            <person name="Wang J."/>
            <person name="Lin W."/>
            <person name="Li S."/>
            <person name="Li H."/>
            <person name="Zhou J."/>
            <person name="Ni P."/>
            <person name="Dong W."/>
            <person name="Hu S."/>
            <person name="Zeng C."/>
            <person name="Zhang J."/>
            <person name="Zhang Y."/>
            <person name="Li R."/>
            <person name="Xu Z."/>
            <person name="Li S."/>
            <person name="Li X."/>
            <person name="Zheng H."/>
            <person name="Cong L."/>
            <person name="Lin L."/>
            <person name="Yin J."/>
            <person name="Geng J."/>
            <person name="Li G."/>
            <person name="Shi J."/>
            <person name="Liu J."/>
            <person name="Lv H."/>
            <person name="Li J."/>
            <person name="Wang J."/>
            <person name="Deng Y."/>
            <person name="Ran L."/>
            <person name="Shi X."/>
            <person name="Wang X."/>
            <person name="Wu Q."/>
            <person name="Li C."/>
            <person name="Ren X."/>
            <person name="Wang J."/>
            <person name="Wang X."/>
            <person name="Li D."/>
            <person name="Liu D."/>
            <person name="Zhang X."/>
            <person name="Ji Z."/>
            <person name="Zhao W."/>
            <person name="Sun Y."/>
            <person name="Zhang Z."/>
            <person name="Bao J."/>
            <person name="Han Y."/>
            <person name="Dong L."/>
            <person name="Ji J."/>
            <person name="Chen P."/>
            <person name="Wu S."/>
            <person name="Liu J."/>
            <person name="Xiao Y."/>
            <person name="Bu D."/>
            <person name="Tan J."/>
            <person name="Yang L."/>
            <person name="Ye C."/>
            <person name="Zhang J."/>
            <person name="Xu J."/>
            <person name="Zhou Y."/>
            <person name="Yu Y."/>
            <person name="Zhang B."/>
            <person name="Zhuang S."/>
            <person name="Wei H."/>
            <person name="Liu B."/>
            <person name="Lei M."/>
            <person name="Yu H."/>
            <person name="Li Y."/>
            <person name="Xu H."/>
            <person name="Wei S."/>
            <person name="He X."/>
            <person name="Fang L."/>
            <person name="Zhang Z."/>
            <person name="Zhang Y."/>
            <person name="Huang X."/>
            <person name="Su Z."/>
            <person name="Tong W."/>
            <person name="Li J."/>
            <person name="Tong Z."/>
            <person name="Li S."/>
            <person name="Ye J."/>
            <person name="Wang L."/>
            <person name="Fang L."/>
            <person name="Lei T."/>
            <person name="Chen C."/>
            <person name="Chen H."/>
            <person name="Xu Z."/>
            <person name="Li H."/>
            <person name="Huang H."/>
            <person name="Zhang F."/>
            <person name="Xu H."/>
            <person name="Li N."/>
            <person name="Zhao C."/>
            <person name="Li S."/>
            <person name="Dong L."/>
            <person name="Huang Y."/>
            <person name="Li L."/>
            <person name="Xi Y."/>
            <person name="Qi Q."/>
            <person name="Li W."/>
            <person name="Zhang B."/>
            <person name="Hu W."/>
            <person name="Zhang Y."/>
            <person name="Tian X."/>
            <person name="Jiao Y."/>
            <person name="Liang X."/>
            <person name="Jin J."/>
            <person name="Gao L."/>
            <person name="Zheng W."/>
            <person name="Hao B."/>
            <person name="Liu S."/>
            <person name="Wang W."/>
            <person name="Yuan L."/>
            <person name="Cao M."/>
            <person name="McDermott J."/>
            <person name="Samudrala R."/>
            <person name="Wang J."/>
            <person name="Wong G.K."/>
            <person name="Yang H."/>
        </authorList>
    </citation>
    <scope>NUCLEOTIDE SEQUENCE [LARGE SCALE GENOMIC DNA]</scope>
</reference>
<gene>
    <name evidence="8" type="ORF">OsJ_14128</name>
</gene>
<feature type="region of interest" description="Disordered" evidence="7">
    <location>
        <begin position="101"/>
        <end position="124"/>
    </location>
</feature>
<evidence type="ECO:0000256" key="4">
    <source>
        <dbReference type="ARBA" id="ARBA00022454"/>
    </source>
</evidence>
<organism evidence="8">
    <name type="scientific">Oryza sativa subsp. japonica</name>
    <name type="common">Rice</name>
    <dbReference type="NCBI Taxonomy" id="39947"/>
    <lineage>
        <taxon>Eukaryota</taxon>
        <taxon>Viridiplantae</taxon>
        <taxon>Streptophyta</taxon>
        <taxon>Embryophyta</taxon>
        <taxon>Tracheophyta</taxon>
        <taxon>Spermatophyta</taxon>
        <taxon>Magnoliopsida</taxon>
        <taxon>Liliopsida</taxon>
        <taxon>Poales</taxon>
        <taxon>Poaceae</taxon>
        <taxon>BOP clade</taxon>
        <taxon>Oryzoideae</taxon>
        <taxon>Oryzeae</taxon>
        <taxon>Oryzinae</taxon>
        <taxon>Oryza</taxon>
        <taxon>Oryza sativa</taxon>
    </lineage>
</organism>